<feature type="transmembrane region" description="Helical" evidence="1">
    <location>
        <begin position="7"/>
        <end position="31"/>
    </location>
</feature>
<organism evidence="2 3">
    <name type="scientific">Snodgrassella communis</name>
    <dbReference type="NCBI Taxonomy" id="2946699"/>
    <lineage>
        <taxon>Bacteria</taxon>
        <taxon>Pseudomonadati</taxon>
        <taxon>Pseudomonadota</taxon>
        <taxon>Betaproteobacteria</taxon>
        <taxon>Neisseriales</taxon>
        <taxon>Neisseriaceae</taxon>
        <taxon>Snodgrassella</taxon>
    </lineage>
</organism>
<protein>
    <submittedName>
        <fullName evidence="2">Uncharacterized protein</fullName>
    </submittedName>
</protein>
<dbReference type="Proteomes" id="UP000027170">
    <property type="component" value="Unassembled WGS sequence"/>
</dbReference>
<dbReference type="EMBL" id="JFZV01000008">
    <property type="protein sequence ID" value="KDN14296.1"/>
    <property type="molecule type" value="Genomic_DNA"/>
</dbReference>
<evidence type="ECO:0000313" key="3">
    <source>
        <dbReference type="Proteomes" id="UP000027170"/>
    </source>
</evidence>
<sequence length="40" mass="5071">MYQDRRLYAVLFGSLAKVICIKQMLWLWFYFHYYFIAIMQ</sequence>
<keyword evidence="1" id="KW-0472">Membrane</keyword>
<comment type="caution">
    <text evidence="2">The sequence shown here is derived from an EMBL/GenBank/DDBJ whole genome shotgun (WGS) entry which is preliminary data.</text>
</comment>
<evidence type="ECO:0000256" key="1">
    <source>
        <dbReference type="SAM" id="Phobius"/>
    </source>
</evidence>
<name>A0A836MNW6_9NEIS</name>
<dbReference type="AlphaFoldDB" id="A0A836MNW6"/>
<accession>A0A836MNW6</accession>
<keyword evidence="3" id="KW-1185">Reference proteome</keyword>
<evidence type="ECO:0000313" key="2">
    <source>
        <dbReference type="EMBL" id="KDN14296.1"/>
    </source>
</evidence>
<keyword evidence="1" id="KW-1133">Transmembrane helix</keyword>
<keyword evidence="1" id="KW-0812">Transmembrane</keyword>
<proteinExistence type="predicted"/>
<reference evidence="2 3" key="1">
    <citation type="submission" date="2014-03" db="EMBL/GenBank/DDBJ databases">
        <title>The genomes of two eusocial bee gut symbionts.</title>
        <authorList>
            <person name="Kwong W.K."/>
            <person name="Engel P."/>
            <person name="Koch H."/>
            <person name="Moran N.A."/>
        </authorList>
    </citation>
    <scope>NUCLEOTIDE SEQUENCE [LARGE SCALE GENOMIC DNA]</scope>
    <source>
        <strain evidence="3">wkB29</strain>
    </source>
</reference>
<gene>
    <name evidence="2" type="ORF">SALWKB29_1598</name>
</gene>